<evidence type="ECO:0000256" key="2">
    <source>
        <dbReference type="ARBA" id="ARBA00009226"/>
    </source>
</evidence>
<dbReference type="InterPro" id="IPR028976">
    <property type="entry name" value="CheC-like_sf"/>
</dbReference>
<evidence type="ECO:0000256" key="4">
    <source>
        <dbReference type="ARBA" id="ARBA00022500"/>
    </source>
</evidence>
<dbReference type="GO" id="GO:0006935">
    <property type="term" value="P:chemotaxis"/>
    <property type="evidence" value="ECO:0007669"/>
    <property type="project" value="UniProtKB-KW"/>
</dbReference>
<evidence type="ECO:0000256" key="3">
    <source>
        <dbReference type="ARBA" id="ARBA00022475"/>
    </source>
</evidence>
<evidence type="ECO:0000313" key="11">
    <source>
        <dbReference type="Proteomes" id="UP000182589"/>
    </source>
</evidence>
<keyword evidence="3" id="KW-1003">Cell membrane</keyword>
<proteinExistence type="inferred from homology"/>
<dbReference type="SUPFAM" id="SSF103039">
    <property type="entry name" value="CheC-like"/>
    <property type="match status" value="1"/>
</dbReference>
<comment type="similarity">
    <text evidence="2">Belongs to the FliN/MopA/SpaO family.</text>
</comment>
<dbReference type="InterPro" id="IPR007597">
    <property type="entry name" value="CheC"/>
</dbReference>
<dbReference type="CDD" id="cd17907">
    <property type="entry name" value="FliY_FliN-Y"/>
    <property type="match status" value="1"/>
</dbReference>
<dbReference type="GO" id="GO:0009425">
    <property type="term" value="C:bacterial-type flagellum basal body"/>
    <property type="evidence" value="ECO:0007669"/>
    <property type="project" value="InterPro"/>
</dbReference>
<keyword evidence="10" id="KW-0969">Cilium</keyword>
<dbReference type="PANTHER" id="PTHR43484:SF1">
    <property type="entry name" value="FLAGELLAR MOTOR SWITCH PROTEIN FLIN"/>
    <property type="match status" value="1"/>
</dbReference>
<accession>A0A1H2SGG4</accession>
<evidence type="ECO:0000256" key="6">
    <source>
        <dbReference type="ARBA" id="ARBA00023136"/>
    </source>
</evidence>
<dbReference type="InterPro" id="IPR012826">
    <property type="entry name" value="FliN"/>
</dbReference>
<dbReference type="NCBIfam" id="NF005995">
    <property type="entry name" value="PRK08119.1"/>
    <property type="match status" value="1"/>
</dbReference>
<dbReference type="GO" id="GO:0005886">
    <property type="term" value="C:plasma membrane"/>
    <property type="evidence" value="ECO:0007669"/>
    <property type="project" value="UniProtKB-SubCell"/>
</dbReference>
<dbReference type="NCBIfam" id="TIGR02480">
    <property type="entry name" value="fliN"/>
    <property type="match status" value="1"/>
</dbReference>
<evidence type="ECO:0000259" key="9">
    <source>
        <dbReference type="Pfam" id="PF04509"/>
    </source>
</evidence>
<evidence type="ECO:0000256" key="5">
    <source>
        <dbReference type="ARBA" id="ARBA00022779"/>
    </source>
</evidence>
<evidence type="ECO:0000256" key="7">
    <source>
        <dbReference type="SAM" id="MobiDB-lite"/>
    </source>
</evidence>
<keyword evidence="4" id="KW-0145">Chemotaxis</keyword>
<feature type="domain" description="CheC-like protein" evidence="9">
    <location>
        <begin position="136"/>
        <end position="171"/>
    </location>
</feature>
<dbReference type="InterPro" id="IPR036429">
    <property type="entry name" value="SpoA-like_sf"/>
</dbReference>
<dbReference type="InterPro" id="IPR001172">
    <property type="entry name" value="FliN_T3SS_HrcQb"/>
</dbReference>
<dbReference type="Pfam" id="PF01052">
    <property type="entry name" value="FliMN_C"/>
    <property type="match status" value="1"/>
</dbReference>
<keyword evidence="11" id="KW-1185">Reference proteome</keyword>
<evidence type="ECO:0000259" key="8">
    <source>
        <dbReference type="Pfam" id="PF01052"/>
    </source>
</evidence>
<organism evidence="10 11">
    <name type="scientific">Alicyclobacillus hesperidum</name>
    <dbReference type="NCBI Taxonomy" id="89784"/>
    <lineage>
        <taxon>Bacteria</taxon>
        <taxon>Bacillati</taxon>
        <taxon>Bacillota</taxon>
        <taxon>Bacilli</taxon>
        <taxon>Bacillales</taxon>
        <taxon>Alicyclobacillaceae</taxon>
        <taxon>Alicyclobacillus</taxon>
    </lineage>
</organism>
<dbReference type="AlphaFoldDB" id="A0A1H2SGG4"/>
<keyword evidence="5" id="KW-0283">Flagellar rotation</keyword>
<dbReference type="Gene3D" id="3.40.1550.10">
    <property type="entry name" value="CheC-like"/>
    <property type="match status" value="1"/>
</dbReference>
<feature type="domain" description="CheC-like protein" evidence="9">
    <location>
        <begin position="39"/>
        <end position="75"/>
    </location>
</feature>
<keyword evidence="10" id="KW-0966">Cell projection</keyword>
<feature type="compositionally biased region" description="Polar residues" evidence="7">
    <location>
        <begin position="263"/>
        <end position="274"/>
    </location>
</feature>
<sequence length="401" mass="43191">MNDQMKLSQDEIDALLNANRIATDTVGSEQGDRLELTSEEADILGEIGNISFGSAATSLSTLLQHRVDITTPRVSLIRHDDVEARFPTPYVLVQVDFTEGLRGSNALAIEIDDAKRIADLMLGGDGTNTSGELNELHLSAVGEAMNQMMGGAATSMSQMFGRYINISPPTVRVVDLTSSEAQQAFGEGGDLVNVEFQLRVDDLIDSHIMQLMPIEFAHEIVRTMGLGGEETASSASTPADDVSVSTSSAVAVEEIKGIIESAPAQSGQESTASRMSEFAPPSMSEVAAAREPLPRVDVRRPHFVDFGAVADERNTSPRNLSLLYDVPLNVTVELGRAKKMIREILELAPGSILELDKLAGEPVDIYVNNKKIAIGEVVVIDENFGVRVTDIVQAEQRITQA</sequence>
<gene>
    <name evidence="10" type="ORF">SAMN04489725_10458</name>
</gene>
<dbReference type="Proteomes" id="UP000182589">
    <property type="component" value="Unassembled WGS sequence"/>
</dbReference>
<dbReference type="GO" id="GO:0003774">
    <property type="term" value="F:cytoskeletal motor activity"/>
    <property type="evidence" value="ECO:0007669"/>
    <property type="project" value="InterPro"/>
</dbReference>
<dbReference type="GO" id="GO:0071973">
    <property type="term" value="P:bacterial-type flagellum-dependent cell motility"/>
    <property type="evidence" value="ECO:0007669"/>
    <property type="project" value="InterPro"/>
</dbReference>
<dbReference type="EMBL" id="FNOJ01000004">
    <property type="protein sequence ID" value="SDW30793.1"/>
    <property type="molecule type" value="Genomic_DNA"/>
</dbReference>
<evidence type="ECO:0000256" key="1">
    <source>
        <dbReference type="ARBA" id="ARBA00004413"/>
    </source>
</evidence>
<dbReference type="InterPro" id="IPR051469">
    <property type="entry name" value="FliN/MopA/SpaO"/>
</dbReference>
<dbReference type="STRING" id="89784.SAMN04489725_10458"/>
<protein>
    <submittedName>
        <fullName evidence="10">Flagellar motor switch protein FliN/FliY</fullName>
    </submittedName>
</protein>
<feature type="domain" description="Flagellar motor switch protein FliN-like C-terminal" evidence="8">
    <location>
        <begin position="323"/>
        <end position="392"/>
    </location>
</feature>
<dbReference type="SUPFAM" id="SSF101801">
    <property type="entry name" value="Surface presentation of antigens (SPOA)"/>
    <property type="match status" value="1"/>
</dbReference>
<dbReference type="Pfam" id="PF04509">
    <property type="entry name" value="CheC"/>
    <property type="match status" value="2"/>
</dbReference>
<keyword evidence="10" id="KW-0282">Flagellum</keyword>
<dbReference type="PANTHER" id="PTHR43484">
    <property type="match status" value="1"/>
</dbReference>
<dbReference type="PRINTS" id="PR00956">
    <property type="entry name" value="FLGMOTORFLIN"/>
</dbReference>
<comment type="subcellular location">
    <subcellularLocation>
        <location evidence="1">Cell membrane</location>
        <topology evidence="1">Peripheral membrane protein</topology>
        <orientation evidence="1">Cytoplasmic side</orientation>
    </subcellularLocation>
</comment>
<dbReference type="Gene3D" id="2.30.330.10">
    <property type="entry name" value="SpoA-like"/>
    <property type="match status" value="1"/>
</dbReference>
<feature type="region of interest" description="Disordered" evidence="7">
    <location>
        <begin position="261"/>
        <end position="290"/>
    </location>
</feature>
<reference evidence="11" key="1">
    <citation type="submission" date="2016-10" db="EMBL/GenBank/DDBJ databases">
        <authorList>
            <person name="Varghese N."/>
        </authorList>
    </citation>
    <scope>NUCLEOTIDE SEQUENCE [LARGE SCALE GENOMIC DNA]</scope>
    <source>
        <strain evidence="11">DSM 12489</strain>
    </source>
</reference>
<dbReference type="GO" id="GO:0016787">
    <property type="term" value="F:hydrolase activity"/>
    <property type="evidence" value="ECO:0007669"/>
    <property type="project" value="InterPro"/>
</dbReference>
<dbReference type="InterPro" id="IPR001543">
    <property type="entry name" value="FliN-like_C"/>
</dbReference>
<evidence type="ECO:0000313" key="10">
    <source>
        <dbReference type="EMBL" id="SDW30793.1"/>
    </source>
</evidence>
<keyword evidence="6" id="KW-0472">Membrane</keyword>
<name>A0A1H2SGG4_9BACL</name>